<keyword evidence="2" id="KW-1185">Reference proteome</keyword>
<reference evidence="2" key="1">
    <citation type="journal article" date="2019" name="Plant Biotechnol. J.">
        <title>Genome sequencing of the Australian wild diploid species Gossypium australe highlights disease resistance and delayed gland morphogenesis.</title>
        <authorList>
            <person name="Cai Y."/>
            <person name="Cai X."/>
            <person name="Wang Q."/>
            <person name="Wang P."/>
            <person name="Zhang Y."/>
            <person name="Cai C."/>
            <person name="Xu Y."/>
            <person name="Wang K."/>
            <person name="Zhou Z."/>
            <person name="Wang C."/>
            <person name="Geng S."/>
            <person name="Li B."/>
            <person name="Dong Q."/>
            <person name="Hou Y."/>
            <person name="Wang H."/>
            <person name="Ai P."/>
            <person name="Liu Z."/>
            <person name="Yi F."/>
            <person name="Sun M."/>
            <person name="An G."/>
            <person name="Cheng J."/>
            <person name="Zhang Y."/>
            <person name="Shi Q."/>
            <person name="Xie Y."/>
            <person name="Shi X."/>
            <person name="Chang Y."/>
            <person name="Huang F."/>
            <person name="Chen Y."/>
            <person name="Hong S."/>
            <person name="Mi L."/>
            <person name="Sun Q."/>
            <person name="Zhang L."/>
            <person name="Zhou B."/>
            <person name="Peng R."/>
            <person name="Zhang X."/>
            <person name="Liu F."/>
        </authorList>
    </citation>
    <scope>NUCLEOTIDE SEQUENCE [LARGE SCALE GENOMIC DNA]</scope>
    <source>
        <strain evidence="2">cv. PA1801</strain>
    </source>
</reference>
<dbReference type="OrthoDB" id="591056at2759"/>
<sequence length="181" mass="20584">MHDAYRFVALRMYNGLKFIEPMLLGLGVSVRYRTKDGDIDLQHPFLSDKPLKVGLSCSIWCHQFHPRQLQDRCCNKHALVGNASHSCLPPCDPSRQSPFLHNWSAFAEKLAAAIDILGVDGMDRMKPIIRSNLLQIVAMGDAGVQQEWAFGSLFFSCVLMESWWGNPFKEISKNVYRADQR</sequence>
<organism evidence="1 2">
    <name type="scientific">Gossypium australe</name>
    <dbReference type="NCBI Taxonomy" id="47621"/>
    <lineage>
        <taxon>Eukaryota</taxon>
        <taxon>Viridiplantae</taxon>
        <taxon>Streptophyta</taxon>
        <taxon>Embryophyta</taxon>
        <taxon>Tracheophyta</taxon>
        <taxon>Spermatophyta</taxon>
        <taxon>Magnoliopsida</taxon>
        <taxon>eudicotyledons</taxon>
        <taxon>Gunneridae</taxon>
        <taxon>Pentapetalae</taxon>
        <taxon>rosids</taxon>
        <taxon>malvids</taxon>
        <taxon>Malvales</taxon>
        <taxon>Malvaceae</taxon>
        <taxon>Malvoideae</taxon>
        <taxon>Gossypium</taxon>
    </lineage>
</organism>
<dbReference type="EMBL" id="SMMG02000004">
    <property type="protein sequence ID" value="KAA3478210.1"/>
    <property type="molecule type" value="Genomic_DNA"/>
</dbReference>
<evidence type="ECO:0000313" key="2">
    <source>
        <dbReference type="Proteomes" id="UP000325315"/>
    </source>
</evidence>
<proteinExistence type="predicted"/>
<dbReference type="Proteomes" id="UP000325315">
    <property type="component" value="Unassembled WGS sequence"/>
</dbReference>
<protein>
    <submittedName>
        <fullName evidence="1">Far1-related sequence 10 isoform 1</fullName>
    </submittedName>
</protein>
<comment type="caution">
    <text evidence="1">The sequence shown here is derived from an EMBL/GenBank/DDBJ whole genome shotgun (WGS) entry which is preliminary data.</text>
</comment>
<evidence type="ECO:0000313" key="1">
    <source>
        <dbReference type="EMBL" id="KAA3478210.1"/>
    </source>
</evidence>
<accession>A0A5B6W9I7</accession>
<name>A0A5B6W9I7_9ROSI</name>
<gene>
    <name evidence="1" type="ORF">EPI10_012032</name>
</gene>
<dbReference type="AlphaFoldDB" id="A0A5B6W9I7"/>